<dbReference type="PRINTS" id="PR00364">
    <property type="entry name" value="DISEASERSIST"/>
</dbReference>
<accession>A0AAD5WA64</accession>
<keyword evidence="2" id="KW-0433">Leucine-rich repeat</keyword>
<dbReference type="EMBL" id="JAMRDG010000002">
    <property type="protein sequence ID" value="KAJ3684664.1"/>
    <property type="molecule type" value="Genomic_DNA"/>
</dbReference>
<name>A0AAD5WA64_9POAL</name>
<evidence type="ECO:0000256" key="1">
    <source>
        <dbReference type="ARBA" id="ARBA00008894"/>
    </source>
</evidence>
<gene>
    <name evidence="8" type="ORF">LUZ61_013828</name>
</gene>
<dbReference type="SUPFAM" id="SSF52540">
    <property type="entry name" value="P-loop containing nucleoside triphosphate hydrolases"/>
    <property type="match status" value="1"/>
</dbReference>
<dbReference type="Proteomes" id="UP001210211">
    <property type="component" value="Unassembled WGS sequence"/>
</dbReference>
<protein>
    <recommendedName>
        <fullName evidence="10">Disease resistance protein</fullName>
    </recommendedName>
</protein>
<dbReference type="FunFam" id="3.40.50.300:FF:001091">
    <property type="entry name" value="Probable disease resistance protein At1g61300"/>
    <property type="match status" value="1"/>
</dbReference>
<reference evidence="8 9" key="1">
    <citation type="journal article" date="2022" name="Cell">
        <title>Repeat-based holocentromeres influence genome architecture and karyotype evolution.</title>
        <authorList>
            <person name="Hofstatter P.G."/>
            <person name="Thangavel G."/>
            <person name="Lux T."/>
            <person name="Neumann P."/>
            <person name="Vondrak T."/>
            <person name="Novak P."/>
            <person name="Zhang M."/>
            <person name="Costa L."/>
            <person name="Castellani M."/>
            <person name="Scott A."/>
            <person name="Toegelov H."/>
            <person name="Fuchs J."/>
            <person name="Mata-Sucre Y."/>
            <person name="Dias Y."/>
            <person name="Vanzela A.L.L."/>
            <person name="Huettel B."/>
            <person name="Almeida C.C.S."/>
            <person name="Simkova H."/>
            <person name="Souza G."/>
            <person name="Pedrosa-Harand A."/>
            <person name="Macas J."/>
            <person name="Mayer K.F.X."/>
            <person name="Houben A."/>
            <person name="Marques A."/>
        </authorList>
    </citation>
    <scope>NUCLEOTIDE SEQUENCE [LARGE SCALE GENOMIC DNA]</scope>
    <source>
        <strain evidence="8">RhyTen1mFocal</strain>
    </source>
</reference>
<sequence length="315" mass="36462">MAEFVVNYVLGKITDAANAEALLLLGVGEKVERVKRDLKWVSAFLKDADAKRNKDARVKQWVEEVKEVTYMIEDVLDEYFVEMGGGRWMSCLKRIGHFPKEFIARHKLATEIDKINERMKEIKENTEKFGITSLESSSRDRPTQLTRPVENPDIGKMEVIGFEDDFENICKQLFDQAISRRSVISIVGPGGRGKTTLAKKIYKSAKEKRHFNCLIWVTISKEFEIVGILKKMLRKLREITEIEDKRDEEHFLTELYMSLQNKKYLIVLDDVWSSENRTESLWARLKNALPDDDNGSLSALQLNQMLPTSHINYEP</sequence>
<evidence type="ECO:0000313" key="9">
    <source>
        <dbReference type="Proteomes" id="UP001210211"/>
    </source>
</evidence>
<keyword evidence="3" id="KW-0677">Repeat</keyword>
<dbReference type="InterPro" id="IPR002182">
    <property type="entry name" value="NB-ARC"/>
</dbReference>
<dbReference type="AlphaFoldDB" id="A0AAD5WA64"/>
<dbReference type="PANTHER" id="PTHR19338">
    <property type="entry name" value="TRANSLOCASE OF INNER MITOCHONDRIAL MEMBRANE 13 HOMOLOG"/>
    <property type="match status" value="1"/>
</dbReference>
<evidence type="ECO:0000256" key="2">
    <source>
        <dbReference type="ARBA" id="ARBA00022614"/>
    </source>
</evidence>
<evidence type="ECO:0000313" key="8">
    <source>
        <dbReference type="EMBL" id="KAJ3684664.1"/>
    </source>
</evidence>
<dbReference type="Pfam" id="PF18052">
    <property type="entry name" value="Rx_N"/>
    <property type="match status" value="1"/>
</dbReference>
<organism evidence="8 9">
    <name type="scientific">Rhynchospora tenuis</name>
    <dbReference type="NCBI Taxonomy" id="198213"/>
    <lineage>
        <taxon>Eukaryota</taxon>
        <taxon>Viridiplantae</taxon>
        <taxon>Streptophyta</taxon>
        <taxon>Embryophyta</taxon>
        <taxon>Tracheophyta</taxon>
        <taxon>Spermatophyta</taxon>
        <taxon>Magnoliopsida</taxon>
        <taxon>Liliopsida</taxon>
        <taxon>Poales</taxon>
        <taxon>Cyperaceae</taxon>
        <taxon>Cyperoideae</taxon>
        <taxon>Rhynchosporeae</taxon>
        <taxon>Rhynchospora</taxon>
    </lineage>
</organism>
<evidence type="ECO:0000259" key="7">
    <source>
        <dbReference type="Pfam" id="PF18052"/>
    </source>
</evidence>
<dbReference type="Gene3D" id="3.40.50.300">
    <property type="entry name" value="P-loop containing nucleotide triphosphate hydrolases"/>
    <property type="match status" value="1"/>
</dbReference>
<evidence type="ECO:0000256" key="5">
    <source>
        <dbReference type="ARBA" id="ARBA00022821"/>
    </source>
</evidence>
<comment type="similarity">
    <text evidence="1">Belongs to the disease resistance NB-LRR family.</text>
</comment>
<dbReference type="InterPro" id="IPR027417">
    <property type="entry name" value="P-loop_NTPase"/>
</dbReference>
<dbReference type="InterPro" id="IPR041118">
    <property type="entry name" value="Rx_N"/>
</dbReference>
<feature type="domain" description="NB-ARC" evidence="6">
    <location>
        <begin position="163"/>
        <end position="296"/>
    </location>
</feature>
<dbReference type="CDD" id="cd14798">
    <property type="entry name" value="RX-CC_like"/>
    <property type="match status" value="1"/>
</dbReference>
<evidence type="ECO:0008006" key="10">
    <source>
        <dbReference type="Google" id="ProtNLM"/>
    </source>
</evidence>
<evidence type="ECO:0000256" key="4">
    <source>
        <dbReference type="ARBA" id="ARBA00022741"/>
    </source>
</evidence>
<feature type="domain" description="Disease resistance N-terminal" evidence="7">
    <location>
        <begin position="5"/>
        <end position="87"/>
    </location>
</feature>
<dbReference type="InterPro" id="IPR038005">
    <property type="entry name" value="RX-like_CC"/>
</dbReference>
<keyword evidence="5" id="KW-0611">Plant defense</keyword>
<evidence type="ECO:0000256" key="3">
    <source>
        <dbReference type="ARBA" id="ARBA00022737"/>
    </source>
</evidence>
<proteinExistence type="inferred from homology"/>
<dbReference type="GO" id="GO:0043531">
    <property type="term" value="F:ADP binding"/>
    <property type="evidence" value="ECO:0007669"/>
    <property type="project" value="InterPro"/>
</dbReference>
<keyword evidence="4" id="KW-0547">Nucleotide-binding</keyword>
<dbReference type="Pfam" id="PF00931">
    <property type="entry name" value="NB-ARC"/>
    <property type="match status" value="1"/>
</dbReference>
<dbReference type="PANTHER" id="PTHR19338:SF66">
    <property type="entry name" value="NB-ARC DOMAIN-CONTAINING PROTEIN"/>
    <property type="match status" value="1"/>
</dbReference>
<evidence type="ECO:0000259" key="6">
    <source>
        <dbReference type="Pfam" id="PF00931"/>
    </source>
</evidence>
<dbReference type="Gene3D" id="1.20.5.4130">
    <property type="match status" value="1"/>
</dbReference>
<comment type="caution">
    <text evidence="8">The sequence shown here is derived from an EMBL/GenBank/DDBJ whole genome shotgun (WGS) entry which is preliminary data.</text>
</comment>
<dbReference type="GO" id="GO:0006952">
    <property type="term" value="P:defense response"/>
    <property type="evidence" value="ECO:0007669"/>
    <property type="project" value="UniProtKB-KW"/>
</dbReference>
<keyword evidence="9" id="KW-1185">Reference proteome</keyword>